<accession>A0A930VWB3</accession>
<comment type="caution">
    <text evidence="2">The sequence shown here is derived from an EMBL/GenBank/DDBJ whole genome shotgun (WGS) entry which is preliminary data.</text>
</comment>
<feature type="domain" description="PTS EIIA type-2" evidence="1">
    <location>
        <begin position="1"/>
        <end position="120"/>
    </location>
</feature>
<dbReference type="Proteomes" id="UP000698335">
    <property type="component" value="Unassembled WGS sequence"/>
</dbReference>
<gene>
    <name evidence="2" type="ORF">HXK26_03675</name>
</gene>
<protein>
    <submittedName>
        <fullName evidence="2">PTS sugar transporter subunit IIA</fullName>
    </submittedName>
</protein>
<evidence type="ECO:0000313" key="3">
    <source>
        <dbReference type="Proteomes" id="UP000698335"/>
    </source>
</evidence>
<dbReference type="InterPro" id="IPR002178">
    <property type="entry name" value="PTS_EIIA_type-2_dom"/>
</dbReference>
<evidence type="ECO:0000259" key="1">
    <source>
        <dbReference type="PROSITE" id="PS51094"/>
    </source>
</evidence>
<evidence type="ECO:0000313" key="2">
    <source>
        <dbReference type="EMBL" id="MBF4807776.1"/>
    </source>
</evidence>
<sequence>MGLRRVGTLTRLRVHLVDECREGRRAPMPITRAHISTPHTMKPIALETKTAVAILKNPLDWGENSTGIRIVFLLAVGKGDQKGMEHLYDLLVRIIEEQSLQKELLEAHDFESLHAVLSNVL</sequence>
<dbReference type="AlphaFoldDB" id="A0A930VWB3"/>
<proteinExistence type="predicted"/>
<dbReference type="Pfam" id="PF00359">
    <property type="entry name" value="PTS_EIIA_2"/>
    <property type="match status" value="1"/>
</dbReference>
<dbReference type="Gene3D" id="3.40.930.10">
    <property type="entry name" value="Mannitol-specific EII, Chain A"/>
    <property type="match status" value="1"/>
</dbReference>
<keyword evidence="2" id="KW-0762">Sugar transport</keyword>
<reference evidence="2" key="1">
    <citation type="submission" date="2020-04" db="EMBL/GenBank/DDBJ databases">
        <title>Deep metagenomics examines the oral microbiome during advanced dental caries in children, revealing novel taxa and co-occurrences with host molecules.</title>
        <authorList>
            <person name="Baker J.L."/>
            <person name="Morton J.T."/>
            <person name="Dinis M."/>
            <person name="Alvarez R."/>
            <person name="Tran N.C."/>
            <person name="Knight R."/>
            <person name="Edlund A."/>
        </authorList>
    </citation>
    <scope>NUCLEOTIDE SEQUENCE</scope>
    <source>
        <strain evidence="2">JCVI_38_bin.5</strain>
    </source>
</reference>
<dbReference type="SUPFAM" id="SSF55804">
    <property type="entry name" value="Phoshotransferase/anion transport protein"/>
    <property type="match status" value="1"/>
</dbReference>
<dbReference type="InterPro" id="IPR016152">
    <property type="entry name" value="PTrfase/Anion_transptr"/>
</dbReference>
<dbReference type="PROSITE" id="PS51094">
    <property type="entry name" value="PTS_EIIA_TYPE_2"/>
    <property type="match status" value="1"/>
</dbReference>
<dbReference type="EMBL" id="JABZGW010000127">
    <property type="protein sequence ID" value="MBF4807776.1"/>
    <property type="molecule type" value="Genomic_DNA"/>
</dbReference>
<name>A0A930VWB3_9ACTN</name>
<keyword evidence="2" id="KW-0813">Transport</keyword>
<organism evidence="2 3">
    <name type="scientific">Lancefieldella rimae</name>
    <dbReference type="NCBI Taxonomy" id="1383"/>
    <lineage>
        <taxon>Bacteria</taxon>
        <taxon>Bacillati</taxon>
        <taxon>Actinomycetota</taxon>
        <taxon>Coriobacteriia</taxon>
        <taxon>Coriobacteriales</taxon>
        <taxon>Atopobiaceae</taxon>
        <taxon>Lancefieldella</taxon>
    </lineage>
</organism>